<feature type="domain" description="Phosphatidic acid phosphatase type 2/haloperoxidase" evidence="7">
    <location>
        <begin position="90"/>
        <end position="194"/>
    </location>
</feature>
<reference evidence="9" key="1">
    <citation type="submission" date="2019-10" db="EMBL/GenBank/DDBJ databases">
        <title>Complete genome sequence of Corynebacterium urogenitalis DSM 108747, isolated from the genital tract of a cow.</title>
        <authorList>
            <person name="Ruckert C."/>
            <person name="Ballas P."/>
            <person name="Wagener K."/>
            <person name="Drillich M."/>
            <person name="Kaempfer P."/>
            <person name="Busse H.-J."/>
            <person name="Ehling-Schulz M."/>
        </authorList>
    </citation>
    <scope>NUCLEOTIDE SEQUENCE [LARGE SCALE GENOMIC DNA]</scope>
    <source>
        <strain evidence="9">LMM 1652</strain>
    </source>
</reference>
<evidence type="ECO:0000313" key="9">
    <source>
        <dbReference type="Proteomes" id="UP000326711"/>
    </source>
</evidence>
<evidence type="ECO:0000256" key="6">
    <source>
        <dbReference type="ARBA" id="ARBA00023136"/>
    </source>
</evidence>
<accession>A0A5J6Z3G2</accession>
<dbReference type="InterPro" id="IPR000326">
    <property type="entry name" value="PAP2/HPO"/>
</dbReference>
<dbReference type="Pfam" id="PF01569">
    <property type="entry name" value="PAP2"/>
    <property type="match status" value="1"/>
</dbReference>
<sequence length="201" mass="21494">MSQVVRVARRLKEEKDSIVSKRAEKPNSVAGDPFGETRVLEGIQAALFDQPGVLPTATAMSHFGEHALGWFALSGLGYVTEKEQSRKKEWLVMGASAFFAHAASVVLKRIVRRPRPHAPSVKIGVGTPSKLSFPSSHATSSTAALVSLSDITGSKLPLLGVPAMALSRMVVGVHYPTDVATGSLIGYATAKVLRRLNIDHK</sequence>
<protein>
    <submittedName>
        <fullName evidence="8">PAP2 superfamily protein</fullName>
    </submittedName>
</protein>
<evidence type="ECO:0000256" key="2">
    <source>
        <dbReference type="ARBA" id="ARBA00022475"/>
    </source>
</evidence>
<dbReference type="PANTHER" id="PTHR14969">
    <property type="entry name" value="SPHINGOSINE-1-PHOSPHATE PHOSPHOHYDROLASE"/>
    <property type="match status" value="1"/>
</dbReference>
<dbReference type="GO" id="GO:0005886">
    <property type="term" value="C:plasma membrane"/>
    <property type="evidence" value="ECO:0007669"/>
    <property type="project" value="UniProtKB-SubCell"/>
</dbReference>
<dbReference type="SMART" id="SM00014">
    <property type="entry name" value="acidPPc"/>
    <property type="match status" value="1"/>
</dbReference>
<organism evidence="8 9">
    <name type="scientific">Corynebacterium urogenitale</name>
    <dbReference type="NCBI Taxonomy" id="2487892"/>
    <lineage>
        <taxon>Bacteria</taxon>
        <taxon>Bacillati</taxon>
        <taxon>Actinomycetota</taxon>
        <taxon>Actinomycetes</taxon>
        <taxon>Mycobacteriales</taxon>
        <taxon>Corynebacteriaceae</taxon>
        <taxon>Corynebacterium</taxon>
    </lineage>
</organism>
<dbReference type="SUPFAM" id="SSF48317">
    <property type="entry name" value="Acid phosphatase/Vanadium-dependent haloperoxidase"/>
    <property type="match status" value="1"/>
</dbReference>
<evidence type="ECO:0000256" key="5">
    <source>
        <dbReference type="ARBA" id="ARBA00022989"/>
    </source>
</evidence>
<proteinExistence type="predicted"/>
<keyword evidence="4" id="KW-0378">Hydrolase</keyword>
<keyword evidence="3" id="KW-0812">Transmembrane</keyword>
<keyword evidence="2" id="KW-1003">Cell membrane</keyword>
<evidence type="ECO:0000256" key="3">
    <source>
        <dbReference type="ARBA" id="ARBA00022692"/>
    </source>
</evidence>
<evidence type="ECO:0000256" key="4">
    <source>
        <dbReference type="ARBA" id="ARBA00022801"/>
    </source>
</evidence>
<keyword evidence="6" id="KW-0472">Membrane</keyword>
<comment type="subcellular location">
    <subcellularLocation>
        <location evidence="1">Cell membrane</location>
        <topology evidence="1">Multi-pass membrane protein</topology>
    </subcellularLocation>
</comment>
<dbReference type="AlphaFoldDB" id="A0A5J6Z3G2"/>
<keyword evidence="5" id="KW-1133">Transmembrane helix</keyword>
<evidence type="ECO:0000256" key="1">
    <source>
        <dbReference type="ARBA" id="ARBA00004651"/>
    </source>
</evidence>
<gene>
    <name evidence="8" type="ORF">CUROG_00985</name>
</gene>
<keyword evidence="9" id="KW-1185">Reference proteome</keyword>
<name>A0A5J6Z3G2_9CORY</name>
<dbReference type="GO" id="GO:0016787">
    <property type="term" value="F:hydrolase activity"/>
    <property type="evidence" value="ECO:0007669"/>
    <property type="project" value="UniProtKB-KW"/>
</dbReference>
<dbReference type="Proteomes" id="UP000326711">
    <property type="component" value="Chromosome"/>
</dbReference>
<dbReference type="EMBL" id="CP045032">
    <property type="protein sequence ID" value="QFQ01598.1"/>
    <property type="molecule type" value="Genomic_DNA"/>
</dbReference>
<dbReference type="KEGG" id="cuo:CUROG_00985"/>
<evidence type="ECO:0000313" key="8">
    <source>
        <dbReference type="EMBL" id="QFQ01598.1"/>
    </source>
</evidence>
<dbReference type="InterPro" id="IPR036938">
    <property type="entry name" value="PAP2/HPO_sf"/>
</dbReference>
<evidence type="ECO:0000259" key="7">
    <source>
        <dbReference type="SMART" id="SM00014"/>
    </source>
</evidence>
<dbReference type="CDD" id="cd01610">
    <property type="entry name" value="PAP2_like"/>
    <property type="match status" value="1"/>
</dbReference>
<dbReference type="PANTHER" id="PTHR14969:SF62">
    <property type="entry name" value="DECAPRENYLPHOSPHORYL-5-PHOSPHORIBOSE PHOSPHATASE RV3807C-RELATED"/>
    <property type="match status" value="1"/>
</dbReference>
<dbReference type="Gene3D" id="1.20.144.10">
    <property type="entry name" value="Phosphatidic acid phosphatase type 2/haloperoxidase"/>
    <property type="match status" value="1"/>
</dbReference>